<dbReference type="PANTHER" id="PTHR43118:SF1">
    <property type="entry name" value="RHAMNOGALACTURONAN LYASE (EUROFUNG)"/>
    <property type="match status" value="1"/>
</dbReference>
<protein>
    <recommendedName>
        <fullName evidence="3">Rhamnogalacturonan I lyase beta-sheet domain-containing protein</fullName>
    </recommendedName>
</protein>
<gene>
    <name evidence="1" type="ORF">CRP01_12775</name>
</gene>
<dbReference type="EMBL" id="PDUD01000018">
    <property type="protein sequence ID" value="PHN06436.1"/>
    <property type="molecule type" value="Genomic_DNA"/>
</dbReference>
<dbReference type="PANTHER" id="PTHR43118">
    <property type="entry name" value="RHAMNOGALACTURONAN LYASE (EUROFUNG)"/>
    <property type="match status" value="1"/>
</dbReference>
<sequence length="581" mass="65801">MKNLQHPLFPLYLFLLLLGIIIPGQSTAQSDAVTIVIDASDLLDEIPSGHRIIDASQLEVPWLFNNTGLLMTTRSNYLKRVEIPVTGTYYLYARSHGRPGSTIRVAIGEQVIPDDLGNDSLRYVQAGTFELAAGTVNLRVMRIENNPILDVLVLSQDPEFTLDDLKARELDEEVTLLREYRIPPSSCVKFGDLTGDGQTDLLVLSRDYSAQAFDFSGQALWSYTAPEKGEEKRRSFEAPGLVWDLDQDGDSEVIHWRQDDEGEWLTVADGRTGAIIRRCPWPTEAYPHEYNNFRLAIGRLTPGYPRHILAFTDMGGKISVTAYDPELREVWQHVENKKKDHLGHYLYPIDLDQDGTDEVVVGTLVLDGDGTEIWNAFDLFFDHHDHADSYRFADLDQDGKLDMVSAHSEIGVFAYGAMSGKLKWQNVSEHAQQLEIGNFLQDVPGPQIAVGARTYGNRRFGIPYLWSQVHWFDPKGKLIRKWPANPLNGNPVFIKGDWRGDGKEALFWFKFRLLENGTGKLYFGEPVYHMFDFMGGPAEEVITLQRDLLRVYGYKNAPAPNGQRPKTPDYLQARVANHTHY</sequence>
<dbReference type="AlphaFoldDB" id="A0A2D0NDI6"/>
<accession>A0A2D0NDI6</accession>
<dbReference type="InterPro" id="IPR034641">
    <property type="entry name" value="RGL11"/>
</dbReference>
<evidence type="ECO:0008006" key="3">
    <source>
        <dbReference type="Google" id="ProtNLM"/>
    </source>
</evidence>
<dbReference type="OrthoDB" id="9816120at2"/>
<dbReference type="SUPFAM" id="SSF69318">
    <property type="entry name" value="Integrin alpha N-terminal domain"/>
    <property type="match status" value="1"/>
</dbReference>
<keyword evidence="2" id="KW-1185">Reference proteome</keyword>
<organism evidence="1 2">
    <name type="scientific">Flavilitoribacter nigricans (strain ATCC 23147 / DSM 23189 / NBRC 102662 / NCIMB 1420 / SS-2)</name>
    <name type="common">Lewinella nigricans</name>
    <dbReference type="NCBI Taxonomy" id="1122177"/>
    <lineage>
        <taxon>Bacteria</taxon>
        <taxon>Pseudomonadati</taxon>
        <taxon>Bacteroidota</taxon>
        <taxon>Saprospiria</taxon>
        <taxon>Saprospirales</taxon>
        <taxon>Lewinellaceae</taxon>
        <taxon>Flavilitoribacter</taxon>
    </lineage>
</organism>
<name>A0A2D0NDI6_FLAN2</name>
<reference evidence="1 2" key="1">
    <citation type="submission" date="2017-10" db="EMBL/GenBank/DDBJ databases">
        <title>The draft genome sequence of Lewinella nigricans NBRC 102662.</title>
        <authorList>
            <person name="Wang K."/>
        </authorList>
    </citation>
    <scope>NUCLEOTIDE SEQUENCE [LARGE SCALE GENOMIC DNA]</scope>
    <source>
        <strain evidence="1 2">NBRC 102662</strain>
    </source>
</reference>
<proteinExistence type="predicted"/>
<dbReference type="RefSeq" id="WP_099150420.1">
    <property type="nucleotide sequence ID" value="NZ_PDUD01000018.1"/>
</dbReference>
<dbReference type="InterPro" id="IPR028994">
    <property type="entry name" value="Integrin_alpha_N"/>
</dbReference>
<evidence type="ECO:0000313" key="2">
    <source>
        <dbReference type="Proteomes" id="UP000223913"/>
    </source>
</evidence>
<comment type="caution">
    <text evidence="1">The sequence shown here is derived from an EMBL/GenBank/DDBJ whole genome shotgun (WGS) entry which is preliminary data.</text>
</comment>
<evidence type="ECO:0000313" key="1">
    <source>
        <dbReference type="EMBL" id="PHN06436.1"/>
    </source>
</evidence>
<dbReference type="Proteomes" id="UP000223913">
    <property type="component" value="Unassembled WGS sequence"/>
</dbReference>